<protein>
    <recommendedName>
        <fullName evidence="6">Mid2 domain-containing protein</fullName>
    </recommendedName>
</protein>
<gene>
    <name evidence="4" type="ORF">ASPGLDRAFT_27080</name>
</gene>
<keyword evidence="2" id="KW-0472">Membrane</keyword>
<proteinExistence type="predicted"/>
<keyword evidence="3" id="KW-0732">Signal</keyword>
<evidence type="ECO:0000256" key="3">
    <source>
        <dbReference type="SAM" id="SignalP"/>
    </source>
</evidence>
<evidence type="ECO:0000256" key="1">
    <source>
        <dbReference type="SAM" id="MobiDB-lite"/>
    </source>
</evidence>
<dbReference type="AlphaFoldDB" id="A0A1L9VG90"/>
<evidence type="ECO:0000256" key="2">
    <source>
        <dbReference type="SAM" id="Phobius"/>
    </source>
</evidence>
<feature type="transmembrane region" description="Helical" evidence="2">
    <location>
        <begin position="143"/>
        <end position="168"/>
    </location>
</feature>
<dbReference type="VEuPathDB" id="FungiDB:ASPGLDRAFT_27080"/>
<feature type="region of interest" description="Disordered" evidence="1">
    <location>
        <begin position="178"/>
        <end position="201"/>
    </location>
</feature>
<keyword evidence="2" id="KW-1133">Transmembrane helix</keyword>
<accession>A0A1L9VG90</accession>
<dbReference type="GeneID" id="34459890"/>
<evidence type="ECO:0000313" key="4">
    <source>
        <dbReference type="EMBL" id="OJJ82842.1"/>
    </source>
</evidence>
<feature type="signal peptide" evidence="3">
    <location>
        <begin position="1"/>
        <end position="18"/>
    </location>
</feature>
<organism evidence="4 5">
    <name type="scientific">Aspergillus glaucus CBS 516.65</name>
    <dbReference type="NCBI Taxonomy" id="1160497"/>
    <lineage>
        <taxon>Eukaryota</taxon>
        <taxon>Fungi</taxon>
        <taxon>Dikarya</taxon>
        <taxon>Ascomycota</taxon>
        <taxon>Pezizomycotina</taxon>
        <taxon>Eurotiomycetes</taxon>
        <taxon>Eurotiomycetidae</taxon>
        <taxon>Eurotiales</taxon>
        <taxon>Aspergillaceae</taxon>
        <taxon>Aspergillus</taxon>
        <taxon>Aspergillus subgen. Aspergillus</taxon>
    </lineage>
</organism>
<reference evidence="5" key="1">
    <citation type="journal article" date="2017" name="Genome Biol.">
        <title>Comparative genomics reveals high biological diversity and specific adaptations in the industrially and medically important fungal genus Aspergillus.</title>
        <authorList>
            <person name="de Vries R.P."/>
            <person name="Riley R."/>
            <person name="Wiebenga A."/>
            <person name="Aguilar-Osorio G."/>
            <person name="Amillis S."/>
            <person name="Uchima C.A."/>
            <person name="Anderluh G."/>
            <person name="Asadollahi M."/>
            <person name="Askin M."/>
            <person name="Barry K."/>
            <person name="Battaglia E."/>
            <person name="Bayram O."/>
            <person name="Benocci T."/>
            <person name="Braus-Stromeyer S.A."/>
            <person name="Caldana C."/>
            <person name="Canovas D."/>
            <person name="Cerqueira G.C."/>
            <person name="Chen F."/>
            <person name="Chen W."/>
            <person name="Choi C."/>
            <person name="Clum A."/>
            <person name="Dos Santos R.A."/>
            <person name="Damasio A.R."/>
            <person name="Diallinas G."/>
            <person name="Emri T."/>
            <person name="Fekete E."/>
            <person name="Flipphi M."/>
            <person name="Freyberg S."/>
            <person name="Gallo A."/>
            <person name="Gournas C."/>
            <person name="Habgood R."/>
            <person name="Hainaut M."/>
            <person name="Harispe M.L."/>
            <person name="Henrissat B."/>
            <person name="Hilden K.S."/>
            <person name="Hope R."/>
            <person name="Hossain A."/>
            <person name="Karabika E."/>
            <person name="Karaffa L."/>
            <person name="Karanyi Z."/>
            <person name="Krasevec N."/>
            <person name="Kuo A."/>
            <person name="Kusch H."/>
            <person name="LaButti K."/>
            <person name="Lagendijk E.L."/>
            <person name="Lapidus A."/>
            <person name="Levasseur A."/>
            <person name="Lindquist E."/>
            <person name="Lipzen A."/>
            <person name="Logrieco A.F."/>
            <person name="MacCabe A."/>
            <person name="Maekelae M.R."/>
            <person name="Malavazi I."/>
            <person name="Melin P."/>
            <person name="Meyer V."/>
            <person name="Mielnichuk N."/>
            <person name="Miskei M."/>
            <person name="Molnar A.P."/>
            <person name="Mule G."/>
            <person name="Ngan C.Y."/>
            <person name="Orejas M."/>
            <person name="Orosz E."/>
            <person name="Ouedraogo J.P."/>
            <person name="Overkamp K.M."/>
            <person name="Park H.-S."/>
            <person name="Perrone G."/>
            <person name="Piumi F."/>
            <person name="Punt P.J."/>
            <person name="Ram A.F."/>
            <person name="Ramon A."/>
            <person name="Rauscher S."/>
            <person name="Record E."/>
            <person name="Riano-Pachon D.M."/>
            <person name="Robert V."/>
            <person name="Roehrig J."/>
            <person name="Ruller R."/>
            <person name="Salamov A."/>
            <person name="Salih N.S."/>
            <person name="Samson R.A."/>
            <person name="Sandor E."/>
            <person name="Sanguinetti M."/>
            <person name="Schuetze T."/>
            <person name="Sepcic K."/>
            <person name="Shelest E."/>
            <person name="Sherlock G."/>
            <person name="Sophianopoulou V."/>
            <person name="Squina F.M."/>
            <person name="Sun H."/>
            <person name="Susca A."/>
            <person name="Todd R.B."/>
            <person name="Tsang A."/>
            <person name="Unkles S.E."/>
            <person name="van de Wiele N."/>
            <person name="van Rossen-Uffink D."/>
            <person name="Oliveira J.V."/>
            <person name="Vesth T.C."/>
            <person name="Visser J."/>
            <person name="Yu J.-H."/>
            <person name="Zhou M."/>
            <person name="Andersen M.R."/>
            <person name="Archer D.B."/>
            <person name="Baker S.E."/>
            <person name="Benoit I."/>
            <person name="Brakhage A.A."/>
            <person name="Braus G.H."/>
            <person name="Fischer R."/>
            <person name="Frisvad J.C."/>
            <person name="Goldman G.H."/>
            <person name="Houbraken J."/>
            <person name="Oakley B."/>
            <person name="Pocsi I."/>
            <person name="Scazzocchio C."/>
            <person name="Seiboth B."/>
            <person name="vanKuyk P.A."/>
            <person name="Wortman J."/>
            <person name="Dyer P.S."/>
            <person name="Grigoriev I.V."/>
        </authorList>
    </citation>
    <scope>NUCLEOTIDE SEQUENCE [LARGE SCALE GENOMIC DNA]</scope>
    <source>
        <strain evidence="5">CBS 516.65</strain>
    </source>
</reference>
<evidence type="ECO:0008006" key="6">
    <source>
        <dbReference type="Google" id="ProtNLM"/>
    </source>
</evidence>
<dbReference type="OrthoDB" id="10406342at2759"/>
<sequence length="201" mass="22518">MSSSHLILVLYSIIGVNAVNSFWRPPEKTDKILEYDMDQTLQILWETNFKNYSLVLQQVGTVSRQFIELNMTEKKSWNWIVQTEIDLTYPFYFKMFDVYNGMNTFTHNHFRILPKNDTTPLSTNLSTSTGSSDSSSGTGTSTLAVGFGIGVGVGCAFFIALAAIIWYFRRRKAAAAATPDLDASNPPPAWSPPRNTQNPSK</sequence>
<dbReference type="Proteomes" id="UP000184300">
    <property type="component" value="Unassembled WGS sequence"/>
</dbReference>
<dbReference type="RefSeq" id="XP_022399540.1">
    <property type="nucleotide sequence ID" value="XM_022543629.1"/>
</dbReference>
<keyword evidence="5" id="KW-1185">Reference proteome</keyword>
<dbReference type="STRING" id="1160497.A0A1L9VG90"/>
<name>A0A1L9VG90_ASPGL</name>
<keyword evidence="2" id="KW-0812">Transmembrane</keyword>
<dbReference type="EMBL" id="KV878901">
    <property type="protein sequence ID" value="OJJ82842.1"/>
    <property type="molecule type" value="Genomic_DNA"/>
</dbReference>
<feature type="chain" id="PRO_5012860710" description="Mid2 domain-containing protein" evidence="3">
    <location>
        <begin position="19"/>
        <end position="201"/>
    </location>
</feature>
<evidence type="ECO:0000313" key="5">
    <source>
        <dbReference type="Proteomes" id="UP000184300"/>
    </source>
</evidence>